<name>A7HRF4_PARL1</name>
<evidence type="ECO:0000313" key="2">
    <source>
        <dbReference type="Proteomes" id="UP000006377"/>
    </source>
</evidence>
<dbReference type="SUPFAM" id="SSF51735">
    <property type="entry name" value="NAD(P)-binding Rossmann-fold domains"/>
    <property type="match status" value="1"/>
</dbReference>
<dbReference type="Gene3D" id="3.40.50.720">
    <property type="entry name" value="NAD(P)-binding Rossmann-like Domain"/>
    <property type="match status" value="1"/>
</dbReference>
<dbReference type="InterPro" id="IPR036291">
    <property type="entry name" value="NAD(P)-bd_dom_sf"/>
</dbReference>
<sequence>MKSRILVYGVEGFMGALTSRAAMRAGLSHVAAGRNIAPVAQHAAALAREGGALAEPRTFSLGKAGRIATQLDDIAVLVNCADLGDDDLHTLLDACMATGTHYLDLAGDRGRVAALVARDDEARERKIMVMAGAGFDFAAAAAVGARLAHILPGARAVTLAVKRSALTAGEAKRLVAALREPGETVKNGQFVPAGAGEKTIEVDFDNGPETAWLAPWRGEAMAARHRGGYSTIESYEVLPEAAARALEPGTWAHRFFRRGWGLKRLERKLARGRLSPTSEDLKRGRAVIWGEARTPDGITRRARLETPAPHLYSAAAAILLAQRATMEDVKTGFQLPSAIGGAALVEDIPGVVWREIVEVDPSVEAEADRPVALDMQAGGV</sequence>
<dbReference type="PANTHER" id="PTHR43781:SF1">
    <property type="entry name" value="SACCHAROPINE DEHYDROGENASE"/>
    <property type="match status" value="1"/>
</dbReference>
<gene>
    <name evidence="1" type="ordered locus">Plav_0864</name>
</gene>
<dbReference type="EMBL" id="CP000774">
    <property type="protein sequence ID" value="ABS62487.1"/>
    <property type="molecule type" value="Genomic_DNA"/>
</dbReference>
<organism evidence="1 2">
    <name type="scientific">Parvibaculum lavamentivorans (strain DS-1 / DSM 13023 / NCIMB 13966)</name>
    <dbReference type="NCBI Taxonomy" id="402881"/>
    <lineage>
        <taxon>Bacteria</taxon>
        <taxon>Pseudomonadati</taxon>
        <taxon>Pseudomonadota</taxon>
        <taxon>Alphaproteobacteria</taxon>
        <taxon>Hyphomicrobiales</taxon>
        <taxon>Parvibaculaceae</taxon>
        <taxon>Parvibaculum</taxon>
    </lineage>
</organism>
<dbReference type="PANTHER" id="PTHR43781">
    <property type="entry name" value="SACCHAROPINE DEHYDROGENASE"/>
    <property type="match status" value="1"/>
</dbReference>
<reference evidence="1 2" key="1">
    <citation type="journal article" date="2011" name="Stand. Genomic Sci.">
        <title>Complete genome sequence of Parvibaculum lavamentivorans type strain (DS-1(T)).</title>
        <authorList>
            <person name="Schleheck D."/>
            <person name="Weiss M."/>
            <person name="Pitluck S."/>
            <person name="Bruce D."/>
            <person name="Land M.L."/>
            <person name="Han S."/>
            <person name="Saunders E."/>
            <person name="Tapia R."/>
            <person name="Detter C."/>
            <person name="Brettin T."/>
            <person name="Han J."/>
            <person name="Woyke T."/>
            <person name="Goodwin L."/>
            <person name="Pennacchio L."/>
            <person name="Nolan M."/>
            <person name="Cook A.M."/>
            <person name="Kjelleberg S."/>
            <person name="Thomas T."/>
        </authorList>
    </citation>
    <scope>NUCLEOTIDE SEQUENCE [LARGE SCALE GENOMIC DNA]</scope>
    <source>
        <strain evidence="2">DS-1 / DSM 13023 / NCIMB 13966</strain>
    </source>
</reference>
<dbReference type="HOGENOM" id="CLU_046808_0_0_5"/>
<dbReference type="AlphaFoldDB" id="A7HRF4"/>
<dbReference type="Proteomes" id="UP000006377">
    <property type="component" value="Chromosome"/>
</dbReference>
<accession>A7HRF4</accession>
<dbReference type="KEGG" id="pla:Plav_0864"/>
<keyword evidence="2" id="KW-1185">Reference proteome</keyword>
<evidence type="ECO:0000313" key="1">
    <source>
        <dbReference type="EMBL" id="ABS62487.1"/>
    </source>
</evidence>
<protein>
    <submittedName>
        <fullName evidence="1">Saccharopine dehydrogenase</fullName>
    </submittedName>
</protein>
<proteinExistence type="predicted"/>
<dbReference type="eggNOG" id="COG3268">
    <property type="taxonomic scope" value="Bacteria"/>
</dbReference>